<keyword evidence="1" id="KW-1133">Transmembrane helix</keyword>
<feature type="transmembrane region" description="Helical" evidence="1">
    <location>
        <begin position="81"/>
        <end position="98"/>
    </location>
</feature>
<reference evidence="2 3" key="1">
    <citation type="submission" date="2017-03" db="EMBL/GenBank/DDBJ databases">
        <authorList>
            <person name="Afonso C.L."/>
            <person name="Miller P.J."/>
            <person name="Scott M.A."/>
            <person name="Spackman E."/>
            <person name="Goraichik I."/>
            <person name="Dimitrov K.M."/>
            <person name="Suarez D.L."/>
            <person name="Swayne D.E."/>
        </authorList>
    </citation>
    <scope>NUCLEOTIDE SEQUENCE [LARGE SCALE GENOMIC DNA]</scope>
    <source>
        <strain evidence="2 3">CECT 7745</strain>
    </source>
</reference>
<protein>
    <submittedName>
        <fullName evidence="2">Uncharacterized protein</fullName>
    </submittedName>
</protein>
<keyword evidence="1" id="KW-0472">Membrane</keyword>
<sequence>MAIDNTNGHLAPSWFVAPGESDHLAWLSFAFICLALFGLVTLYAAFDRWAEHQSKGTPLAKTIPTMLTVALLYEIFPLGHFNILLPLAAILIALMADWSRFNLRSEVGAEPLLAGGTATHDGSSGDFVDRSVIATDAPSISDDIEEERKDV</sequence>
<name>A0A1X7BS15_9RHOB</name>
<accession>A0A1X7BS15</accession>
<evidence type="ECO:0000313" key="2">
    <source>
        <dbReference type="EMBL" id="SMC12398.1"/>
    </source>
</evidence>
<keyword evidence="1" id="KW-0812">Transmembrane</keyword>
<dbReference type="Proteomes" id="UP000193224">
    <property type="component" value="Unassembled WGS sequence"/>
</dbReference>
<proteinExistence type="predicted"/>
<dbReference type="AlphaFoldDB" id="A0A1X7BS15"/>
<dbReference type="RefSeq" id="WP_223412937.1">
    <property type="nucleotide sequence ID" value="NZ_FWXB01000007.1"/>
</dbReference>
<feature type="transmembrane region" description="Helical" evidence="1">
    <location>
        <begin position="24"/>
        <end position="46"/>
    </location>
</feature>
<gene>
    <name evidence="2" type="ORF">ROA7745_02223</name>
</gene>
<dbReference type="EMBL" id="FWXB01000007">
    <property type="protein sequence ID" value="SMC12398.1"/>
    <property type="molecule type" value="Genomic_DNA"/>
</dbReference>
<evidence type="ECO:0000313" key="3">
    <source>
        <dbReference type="Proteomes" id="UP000193224"/>
    </source>
</evidence>
<keyword evidence="3" id="KW-1185">Reference proteome</keyword>
<organism evidence="2 3">
    <name type="scientific">Roseovarius aestuarii</name>
    <dbReference type="NCBI Taxonomy" id="475083"/>
    <lineage>
        <taxon>Bacteria</taxon>
        <taxon>Pseudomonadati</taxon>
        <taxon>Pseudomonadota</taxon>
        <taxon>Alphaproteobacteria</taxon>
        <taxon>Rhodobacterales</taxon>
        <taxon>Roseobacteraceae</taxon>
        <taxon>Roseovarius</taxon>
    </lineage>
</organism>
<evidence type="ECO:0000256" key="1">
    <source>
        <dbReference type="SAM" id="Phobius"/>
    </source>
</evidence>